<dbReference type="GO" id="GO:0045892">
    <property type="term" value="P:negative regulation of DNA-templated transcription"/>
    <property type="evidence" value="ECO:0007669"/>
    <property type="project" value="TreeGrafter"/>
</dbReference>
<accession>A0A6P1SWC5</accession>
<dbReference type="Gene3D" id="3.40.1410.10">
    <property type="entry name" value="Chorismate lyase-like"/>
    <property type="match status" value="1"/>
</dbReference>
<dbReference type="Pfam" id="PF07702">
    <property type="entry name" value="UTRA"/>
    <property type="match status" value="1"/>
</dbReference>
<dbReference type="CDD" id="cd07377">
    <property type="entry name" value="WHTH_GntR"/>
    <property type="match status" value="1"/>
</dbReference>
<evidence type="ECO:0000256" key="1">
    <source>
        <dbReference type="ARBA" id="ARBA00023015"/>
    </source>
</evidence>
<dbReference type="InterPro" id="IPR011663">
    <property type="entry name" value="UTRA"/>
</dbReference>
<keyword evidence="3" id="KW-0804">Transcription</keyword>
<dbReference type="PANTHER" id="PTHR44846:SF1">
    <property type="entry name" value="MANNOSYL-D-GLYCERATE TRANSPORT_METABOLISM SYSTEM REPRESSOR MNGR-RELATED"/>
    <property type="match status" value="1"/>
</dbReference>
<dbReference type="EMBL" id="CP046620">
    <property type="protein sequence ID" value="QHQ34974.1"/>
    <property type="molecule type" value="Genomic_DNA"/>
</dbReference>
<proteinExistence type="predicted"/>
<evidence type="ECO:0000313" key="5">
    <source>
        <dbReference type="EMBL" id="QHQ34974.1"/>
    </source>
</evidence>
<dbReference type="InterPro" id="IPR028978">
    <property type="entry name" value="Chorismate_lyase_/UTRA_dom_sf"/>
</dbReference>
<dbReference type="InterPro" id="IPR036390">
    <property type="entry name" value="WH_DNA-bd_sf"/>
</dbReference>
<dbReference type="Proteomes" id="UP000464495">
    <property type="component" value="Chromosome"/>
</dbReference>
<evidence type="ECO:0000256" key="3">
    <source>
        <dbReference type="ARBA" id="ARBA00023163"/>
    </source>
</evidence>
<name>A0A6P1SWC5_9RHOB</name>
<keyword evidence="2" id="KW-0238">DNA-binding</keyword>
<dbReference type="Pfam" id="PF00392">
    <property type="entry name" value="GntR"/>
    <property type="match status" value="1"/>
</dbReference>
<dbReference type="AlphaFoldDB" id="A0A6P1SWC5"/>
<reference evidence="5 6" key="1">
    <citation type="submission" date="2019-12" db="EMBL/GenBank/DDBJ databases">
        <title>Complete genome sequence of Algicella marina strain 9Alg 56(T) isolated from the red alga Tichocarpus crinitus.</title>
        <authorList>
            <person name="Kim S.-G."/>
            <person name="Nedashkovskaya O.I."/>
        </authorList>
    </citation>
    <scope>NUCLEOTIDE SEQUENCE [LARGE SCALE GENOMIC DNA]</scope>
    <source>
        <strain evidence="5 6">9Alg 56</strain>
    </source>
</reference>
<dbReference type="InterPro" id="IPR050679">
    <property type="entry name" value="Bact_HTH_transcr_reg"/>
</dbReference>
<gene>
    <name evidence="5" type="ORF">GO499_07065</name>
</gene>
<dbReference type="KEGG" id="amaq:GO499_07065"/>
<dbReference type="SUPFAM" id="SSF64288">
    <property type="entry name" value="Chorismate lyase-like"/>
    <property type="match status" value="1"/>
</dbReference>
<dbReference type="SMART" id="SM00345">
    <property type="entry name" value="HTH_GNTR"/>
    <property type="match status" value="1"/>
</dbReference>
<feature type="domain" description="HTH gntR-type" evidence="4">
    <location>
        <begin position="42"/>
        <end position="110"/>
    </location>
</feature>
<protein>
    <submittedName>
        <fullName evidence="5">UTRA domain-containing protein</fullName>
    </submittedName>
</protein>
<dbReference type="Gene3D" id="1.10.10.10">
    <property type="entry name" value="Winged helix-like DNA-binding domain superfamily/Winged helix DNA-binding domain"/>
    <property type="match status" value="1"/>
</dbReference>
<dbReference type="SMART" id="SM00866">
    <property type="entry name" value="UTRA"/>
    <property type="match status" value="1"/>
</dbReference>
<dbReference type="InterPro" id="IPR036388">
    <property type="entry name" value="WH-like_DNA-bd_sf"/>
</dbReference>
<evidence type="ECO:0000256" key="2">
    <source>
        <dbReference type="ARBA" id="ARBA00023125"/>
    </source>
</evidence>
<keyword evidence="6" id="KW-1185">Reference proteome</keyword>
<dbReference type="PANTHER" id="PTHR44846">
    <property type="entry name" value="MANNOSYL-D-GLYCERATE TRANSPORT/METABOLISM SYSTEM REPRESSOR MNGR-RELATED"/>
    <property type="match status" value="1"/>
</dbReference>
<evidence type="ECO:0000259" key="4">
    <source>
        <dbReference type="PROSITE" id="PS50949"/>
    </source>
</evidence>
<organism evidence="5 6">
    <name type="scientific">Algicella marina</name>
    <dbReference type="NCBI Taxonomy" id="2683284"/>
    <lineage>
        <taxon>Bacteria</taxon>
        <taxon>Pseudomonadati</taxon>
        <taxon>Pseudomonadota</taxon>
        <taxon>Alphaproteobacteria</taxon>
        <taxon>Rhodobacterales</taxon>
        <taxon>Paracoccaceae</taxon>
        <taxon>Algicella</taxon>
    </lineage>
</organism>
<dbReference type="PROSITE" id="PS50949">
    <property type="entry name" value="HTH_GNTR"/>
    <property type="match status" value="1"/>
</dbReference>
<sequence>MHKQLRHTHIFLPCKPTRVQSYIRHHSLIWRSSQSGMKAEARPLYAQVRATLTHRIAEGAWTAGEALPSEFALAAELGVSQGTVRKALNEMAADHEVERRQGLGTFVPVHTPERALFHFFRITDPTGAPLMPGPISTQVRKVPCPEELSAEFPKSRTVWQIRRLRAFSGAPALVEDIHLDPAVINDPGPAANLPNALYPHYQATAGVSVARAEDFIQATSASQEIASELAVSPGTPLLTIERRAFDLKNRLIEHRRTSLLPTNAGYRVHLR</sequence>
<dbReference type="GO" id="GO:0003700">
    <property type="term" value="F:DNA-binding transcription factor activity"/>
    <property type="evidence" value="ECO:0007669"/>
    <property type="project" value="InterPro"/>
</dbReference>
<evidence type="ECO:0000313" key="6">
    <source>
        <dbReference type="Proteomes" id="UP000464495"/>
    </source>
</evidence>
<dbReference type="InterPro" id="IPR000524">
    <property type="entry name" value="Tscrpt_reg_HTH_GntR"/>
</dbReference>
<keyword evidence="1" id="KW-0805">Transcription regulation</keyword>
<dbReference type="GO" id="GO:0003677">
    <property type="term" value="F:DNA binding"/>
    <property type="evidence" value="ECO:0007669"/>
    <property type="project" value="UniProtKB-KW"/>
</dbReference>
<dbReference type="SUPFAM" id="SSF46785">
    <property type="entry name" value="Winged helix' DNA-binding domain"/>
    <property type="match status" value="1"/>
</dbReference>